<evidence type="ECO:0000313" key="9">
    <source>
        <dbReference type="Proteomes" id="UP000800092"/>
    </source>
</evidence>
<dbReference type="PIRSF" id="PIRSF001221">
    <property type="entry name" value="Amidase_fungi"/>
    <property type="match status" value="1"/>
</dbReference>
<evidence type="ECO:0000256" key="2">
    <source>
        <dbReference type="ARBA" id="ARBA00009199"/>
    </source>
</evidence>
<dbReference type="PANTHER" id="PTHR46072:SF4">
    <property type="entry name" value="AMIDASE C550.07-RELATED"/>
    <property type="match status" value="1"/>
</dbReference>
<reference evidence="8" key="1">
    <citation type="journal article" date="2020" name="Stud. Mycol.">
        <title>101 Dothideomycetes genomes: a test case for predicting lifestyles and emergence of pathogens.</title>
        <authorList>
            <person name="Haridas S."/>
            <person name="Albert R."/>
            <person name="Binder M."/>
            <person name="Bloem J."/>
            <person name="Labutti K."/>
            <person name="Salamov A."/>
            <person name="Andreopoulos B."/>
            <person name="Baker S."/>
            <person name="Barry K."/>
            <person name="Bills G."/>
            <person name="Bluhm B."/>
            <person name="Cannon C."/>
            <person name="Castanera R."/>
            <person name="Culley D."/>
            <person name="Daum C."/>
            <person name="Ezra D."/>
            <person name="Gonzalez J."/>
            <person name="Henrissat B."/>
            <person name="Kuo A."/>
            <person name="Liang C."/>
            <person name="Lipzen A."/>
            <person name="Lutzoni F."/>
            <person name="Magnuson J."/>
            <person name="Mondo S."/>
            <person name="Nolan M."/>
            <person name="Ohm R."/>
            <person name="Pangilinan J."/>
            <person name="Park H.-J."/>
            <person name="Ramirez L."/>
            <person name="Alfaro M."/>
            <person name="Sun H."/>
            <person name="Tritt A."/>
            <person name="Yoshinaga Y."/>
            <person name="Zwiers L.-H."/>
            <person name="Turgeon B."/>
            <person name="Goodwin S."/>
            <person name="Spatafora J."/>
            <person name="Crous P."/>
            <person name="Grigoriev I."/>
        </authorList>
    </citation>
    <scope>NUCLEOTIDE SEQUENCE</scope>
    <source>
        <strain evidence="8">Tuck. ex Michener</strain>
    </source>
</reference>
<feature type="domain" description="Amidase" evidence="7">
    <location>
        <begin position="80"/>
        <end position="522"/>
    </location>
</feature>
<evidence type="ECO:0000256" key="6">
    <source>
        <dbReference type="PIRSR" id="PIRSR001221-2"/>
    </source>
</evidence>
<keyword evidence="9" id="KW-1185">Reference proteome</keyword>
<proteinExistence type="inferred from homology"/>
<comment type="similarity">
    <text evidence="2">Belongs to the amidase family.</text>
</comment>
<dbReference type="AlphaFoldDB" id="A0A6A6H9V3"/>
<name>A0A6A6H9V3_VIRVR</name>
<dbReference type="Gene3D" id="3.90.1300.10">
    <property type="entry name" value="Amidase signature (AS) domain"/>
    <property type="match status" value="1"/>
</dbReference>
<sequence length="570" mass="63448">MACKQVSSRTWQEIALDVQKYRDKTIDEVSPPISDVPTHLPLNVTNVPKDLLTSTEISITETPPEELLIAIEKRQYSCKEVTNAFLRRAGLAQKLVNCITELLPKQALARAEELDRYLVDNGKPIGPLHGLPISAKEHIGVKGLSAHGAFVSWADRVNEDDAHVLKILHEAGCVVFARTTEPQSLMHLETASNLYGVTLNPFNTALTPGGSSGGEGALLGLRGTCLGLGTDIGGSIRSPAANNGVWTLRPSTCRIPVSGVAVPMKGMEQILPILGPLSTSLEGIKLFMKTVIAARPWLEDVSLLPLPWRENEIWLRQQDGRTRLKIGVLWSDGVVKPQPPTTRALKEVTGSLKAVDEVELVEWLPWKHDYAWDVTTALYFCDGGKDEKEIIDASGEPWLPLSNFIIKEQPHVEYRDVDSIWKWTAELWNEREVDVILCPAGPGPAPPLNCSRYWGYTSQWNLLDYPALVFPVGQVDPGVDVQEKNFVALNDKDQYNHDLYEPEKFRDAPISLQLVGRSYPEVRSWRYVRLELLVERWILVEIKPMWGCGGSGGNRAPCLRALRCRPAFVK</sequence>
<feature type="active site" description="Acyl-ester intermediate" evidence="5">
    <location>
        <position position="235"/>
    </location>
</feature>
<dbReference type="Pfam" id="PF01425">
    <property type="entry name" value="Amidase"/>
    <property type="match status" value="1"/>
</dbReference>
<dbReference type="Proteomes" id="UP000800092">
    <property type="component" value="Unassembled WGS sequence"/>
</dbReference>
<evidence type="ECO:0000256" key="3">
    <source>
        <dbReference type="ARBA" id="ARBA00012922"/>
    </source>
</evidence>
<dbReference type="InterPro" id="IPR020556">
    <property type="entry name" value="Amidase_CS"/>
</dbReference>
<dbReference type="InterPro" id="IPR036928">
    <property type="entry name" value="AS_sf"/>
</dbReference>
<evidence type="ECO:0000256" key="5">
    <source>
        <dbReference type="PIRSR" id="PIRSR001221-1"/>
    </source>
</evidence>
<dbReference type="EC" id="3.5.1.4" evidence="3"/>
<feature type="binding site" evidence="6">
    <location>
        <begin position="232"/>
        <end position="235"/>
    </location>
    <ligand>
        <name>substrate</name>
    </ligand>
</feature>
<comment type="catalytic activity">
    <reaction evidence="1">
        <text>a monocarboxylic acid amide + H2O = a monocarboxylate + NH4(+)</text>
        <dbReference type="Rhea" id="RHEA:12020"/>
        <dbReference type="ChEBI" id="CHEBI:15377"/>
        <dbReference type="ChEBI" id="CHEBI:28938"/>
        <dbReference type="ChEBI" id="CHEBI:35757"/>
        <dbReference type="ChEBI" id="CHEBI:83628"/>
        <dbReference type="EC" id="3.5.1.4"/>
    </reaction>
</comment>
<dbReference type="EMBL" id="ML991797">
    <property type="protein sequence ID" value="KAF2234639.1"/>
    <property type="molecule type" value="Genomic_DNA"/>
</dbReference>
<dbReference type="OrthoDB" id="6428749at2759"/>
<feature type="binding site" evidence="6">
    <location>
        <position position="211"/>
    </location>
    <ligand>
        <name>substrate</name>
    </ligand>
</feature>
<evidence type="ECO:0000313" key="8">
    <source>
        <dbReference type="EMBL" id="KAF2234639.1"/>
    </source>
</evidence>
<protein>
    <recommendedName>
        <fullName evidence="3">amidase</fullName>
        <ecNumber evidence="3">3.5.1.4</ecNumber>
    </recommendedName>
</protein>
<gene>
    <name evidence="8" type="ORF">EV356DRAFT_515022</name>
</gene>
<evidence type="ECO:0000256" key="1">
    <source>
        <dbReference type="ARBA" id="ARBA00001311"/>
    </source>
</evidence>
<accession>A0A6A6H9V3</accession>
<keyword evidence="4" id="KW-0378">Hydrolase</keyword>
<feature type="active site" description="Charge relay system" evidence="5">
    <location>
        <position position="136"/>
    </location>
</feature>
<evidence type="ECO:0000259" key="7">
    <source>
        <dbReference type="Pfam" id="PF01425"/>
    </source>
</evidence>
<dbReference type="GO" id="GO:0004040">
    <property type="term" value="F:amidase activity"/>
    <property type="evidence" value="ECO:0007669"/>
    <property type="project" value="UniProtKB-EC"/>
</dbReference>
<feature type="binding site" evidence="6">
    <location>
        <position position="185"/>
    </location>
    <ligand>
        <name>substrate</name>
    </ligand>
</feature>
<feature type="active site" description="Charge relay system" evidence="5">
    <location>
        <position position="211"/>
    </location>
</feature>
<evidence type="ECO:0000256" key="4">
    <source>
        <dbReference type="ARBA" id="ARBA00022801"/>
    </source>
</evidence>
<organism evidence="8 9">
    <name type="scientific">Viridothelium virens</name>
    <name type="common">Speckled blister lichen</name>
    <name type="synonym">Trypethelium virens</name>
    <dbReference type="NCBI Taxonomy" id="1048519"/>
    <lineage>
        <taxon>Eukaryota</taxon>
        <taxon>Fungi</taxon>
        <taxon>Dikarya</taxon>
        <taxon>Ascomycota</taxon>
        <taxon>Pezizomycotina</taxon>
        <taxon>Dothideomycetes</taxon>
        <taxon>Dothideomycetes incertae sedis</taxon>
        <taxon>Trypetheliales</taxon>
        <taxon>Trypetheliaceae</taxon>
        <taxon>Viridothelium</taxon>
    </lineage>
</organism>
<dbReference type="PROSITE" id="PS00571">
    <property type="entry name" value="AMIDASES"/>
    <property type="match status" value="1"/>
</dbReference>
<dbReference type="InterPro" id="IPR023631">
    <property type="entry name" value="Amidase_dom"/>
</dbReference>
<dbReference type="PANTHER" id="PTHR46072">
    <property type="entry name" value="AMIDASE-RELATED-RELATED"/>
    <property type="match status" value="1"/>
</dbReference>
<dbReference type="SUPFAM" id="SSF75304">
    <property type="entry name" value="Amidase signature (AS) enzymes"/>
    <property type="match status" value="1"/>
</dbReference>